<keyword evidence="1" id="KW-0378">Hydrolase</keyword>
<reference evidence="2" key="1">
    <citation type="submission" date="2018-03" db="EMBL/GenBank/DDBJ databases">
        <authorList>
            <person name="Zecchin S."/>
        </authorList>
    </citation>
    <scope>NUCLEOTIDE SEQUENCE [LARGE SCALE GENOMIC DNA]</scope>
</reference>
<dbReference type="Proteomes" id="UP000245125">
    <property type="component" value="Unassembled WGS sequence"/>
</dbReference>
<dbReference type="InterPro" id="IPR023214">
    <property type="entry name" value="HAD_sf"/>
</dbReference>
<dbReference type="GO" id="GO:0016787">
    <property type="term" value="F:hydrolase activity"/>
    <property type="evidence" value="ECO:0007669"/>
    <property type="project" value="UniProtKB-KW"/>
</dbReference>
<proteinExistence type="predicted"/>
<dbReference type="EMBL" id="OUUY01000015">
    <property type="protein sequence ID" value="SPP99753.1"/>
    <property type="molecule type" value="Genomic_DNA"/>
</dbReference>
<accession>A0A2U3QEB0</accession>
<name>A0A2U3QEB0_9BACT</name>
<evidence type="ECO:0000313" key="2">
    <source>
        <dbReference type="Proteomes" id="UP000245125"/>
    </source>
</evidence>
<protein>
    <submittedName>
        <fullName evidence="1">Haloacid dehalogenase domain protein hydrolase type 3</fullName>
    </submittedName>
</protein>
<evidence type="ECO:0000313" key="1">
    <source>
        <dbReference type="EMBL" id="SPP99753.1"/>
    </source>
</evidence>
<gene>
    <name evidence="1" type="ORF">NBG4_1110009</name>
</gene>
<dbReference type="Gene3D" id="3.40.50.1000">
    <property type="entry name" value="HAD superfamily/HAD-like"/>
    <property type="match status" value="1"/>
</dbReference>
<dbReference type="InterPro" id="IPR036412">
    <property type="entry name" value="HAD-like_sf"/>
</dbReference>
<sequence>MDMFELDIPGFGLARLEYFVSDFTGTLSVDGKLLPGVKERLNKISEILQVYILTADTFGMAKAALHGVNCEVQILEGEKHDIQKEEFVRTLGSDAVIALGNGNNDARMLKAARIGIAVCLMEGCATAALTSADLVMNSTTDALDLFFNPKRMKATLRF</sequence>
<dbReference type="AlphaFoldDB" id="A0A2U3QEB0"/>
<dbReference type="SUPFAM" id="SSF56784">
    <property type="entry name" value="HAD-like"/>
    <property type="match status" value="1"/>
</dbReference>
<organism evidence="1 2">
    <name type="scientific">Candidatus Sulfobium mesophilum</name>
    <dbReference type="NCBI Taxonomy" id="2016548"/>
    <lineage>
        <taxon>Bacteria</taxon>
        <taxon>Pseudomonadati</taxon>
        <taxon>Nitrospirota</taxon>
        <taxon>Nitrospiria</taxon>
        <taxon>Nitrospirales</taxon>
        <taxon>Nitrospiraceae</taxon>
        <taxon>Candidatus Sulfobium</taxon>
    </lineage>
</organism>
<keyword evidence="2" id="KW-1185">Reference proteome</keyword>